<dbReference type="VEuPathDB" id="VectorBase:GAUT045191"/>
<sequence length="125" mass="14503">MVPICMLEFRSLGPQRTSGCNGLIRTGYRQKFRTNTNARRLKLRCKDNFNWSANTSKKSHMFETFARGTEFLVVVDCAGGFTGFVISFVTSKGYSKRYYDKYLKLVRKHGFYSKSGYDMNIIEFN</sequence>
<organism evidence="1 2">
    <name type="scientific">Glossina austeni</name>
    <name type="common">Savannah tsetse fly</name>
    <dbReference type="NCBI Taxonomy" id="7395"/>
    <lineage>
        <taxon>Eukaryota</taxon>
        <taxon>Metazoa</taxon>
        <taxon>Ecdysozoa</taxon>
        <taxon>Arthropoda</taxon>
        <taxon>Hexapoda</taxon>
        <taxon>Insecta</taxon>
        <taxon>Pterygota</taxon>
        <taxon>Neoptera</taxon>
        <taxon>Endopterygota</taxon>
        <taxon>Diptera</taxon>
        <taxon>Brachycera</taxon>
        <taxon>Muscomorpha</taxon>
        <taxon>Hippoboscoidea</taxon>
        <taxon>Glossinidae</taxon>
        <taxon>Glossina</taxon>
    </lineage>
</organism>
<keyword evidence="2" id="KW-1185">Reference proteome</keyword>
<name>A0A1A9VRH9_GLOAU</name>
<accession>A0A1A9VRH9</accession>
<protein>
    <submittedName>
        <fullName evidence="1">Uncharacterized protein</fullName>
    </submittedName>
</protein>
<dbReference type="EnsemblMetazoa" id="GAUT045191-RA">
    <property type="protein sequence ID" value="GAUT045191-PA"/>
    <property type="gene ID" value="GAUT045191"/>
</dbReference>
<proteinExistence type="predicted"/>
<evidence type="ECO:0000313" key="1">
    <source>
        <dbReference type="EnsemblMetazoa" id="GAUT045191-PA"/>
    </source>
</evidence>
<evidence type="ECO:0000313" key="2">
    <source>
        <dbReference type="Proteomes" id="UP000078200"/>
    </source>
</evidence>
<dbReference type="AlphaFoldDB" id="A0A1A9VRH9"/>
<reference evidence="1" key="1">
    <citation type="submission" date="2020-05" db="UniProtKB">
        <authorList>
            <consortium name="EnsemblMetazoa"/>
        </authorList>
    </citation>
    <scope>IDENTIFICATION</scope>
    <source>
        <strain evidence="1">TTRI</strain>
    </source>
</reference>
<dbReference type="Proteomes" id="UP000078200">
    <property type="component" value="Unassembled WGS sequence"/>
</dbReference>